<dbReference type="Proteomes" id="UP000255110">
    <property type="component" value="Unassembled WGS sequence"/>
</dbReference>
<name>A0A378L770_9GAMM</name>
<reference evidence="2 4" key="2">
    <citation type="submission" date="2018-06" db="EMBL/GenBank/DDBJ databases">
        <authorList>
            <consortium name="Pathogen Informatics"/>
            <person name="Doyle S."/>
        </authorList>
    </citation>
    <scope>NUCLEOTIDE SEQUENCE [LARGE SCALE GENOMIC DNA]</scope>
    <source>
        <strain evidence="2 4">NCTC11991</strain>
    </source>
</reference>
<dbReference type="AlphaFoldDB" id="A0A378L770"/>
<evidence type="ECO:0000313" key="3">
    <source>
        <dbReference type="Proteomes" id="UP000054820"/>
    </source>
</evidence>
<dbReference type="EMBL" id="LNYZ01000013">
    <property type="protein sequence ID" value="KTD77481.1"/>
    <property type="molecule type" value="Genomic_DNA"/>
</dbReference>
<evidence type="ECO:0000313" key="4">
    <source>
        <dbReference type="Proteomes" id="UP000255110"/>
    </source>
</evidence>
<dbReference type="EMBL" id="UGOY01000001">
    <property type="protein sequence ID" value="STY22663.1"/>
    <property type="molecule type" value="Genomic_DNA"/>
</dbReference>
<accession>A0A378L770</accession>
<reference evidence="1 3" key="1">
    <citation type="submission" date="2015-11" db="EMBL/GenBank/DDBJ databases">
        <title>Genomic analysis of 38 Legionella species identifies large and diverse effector repertoires.</title>
        <authorList>
            <person name="Burstein D."/>
            <person name="Amaro F."/>
            <person name="Zusman T."/>
            <person name="Lifshitz Z."/>
            <person name="Cohen O."/>
            <person name="Gilbert J.A."/>
            <person name="Pupko T."/>
            <person name="Shuman H.A."/>
            <person name="Segal G."/>
        </authorList>
    </citation>
    <scope>NUCLEOTIDE SEQUENCE [LARGE SCALE GENOMIC DNA]</scope>
    <source>
        <strain evidence="1 3">SC-18-C9</strain>
    </source>
</reference>
<protein>
    <submittedName>
        <fullName evidence="1 2">Teichoic acid biosynthesis protein</fullName>
    </submittedName>
</protein>
<sequence>MRVYSKRNIGFQEVYTDDDVLPLGIDKPEKKPFIILTIPDDSLNTLYLSQEFPLFKKLGYSEVISPSQILTITSKRKVEFVINAILSSADYNHAQNEVLLNRLRLIQQELVRTIKPKNLPPKSKNLANYHPVNVKITRENNAPEPIHSATKVQKHNKSTIEILKIEESGRRITEIEAFNGIGYRLLLNDRTPRVRSVHDAEEHRRGVLSQEIDNFQSLHDYYLKEKQKTGFMRSPMQKDIVKSGIGRILAAAYTEEENDLHGGNIQYDPIKIISRKIDHDQATWPFTSKYRNKNPNKTRYKEDERAYGLKPKDAFPITQRDITNFPHLQDAKPQAFPDETDSGLLDLQGIENDPDFIKDAFSVFLKRALFDEQVYRPIANATIGSLKLREELIAHKIRRSQLLRKELLENEKFLNFIISNPSLKAQILDEFREYNEDYKENSSLRLNLDDLGNKFDAFIGQTFNKIKEREGTAVRLVETYYKPYLDYNSYQYKEAVDDSSQRKQATIEQIKLALHVTDNQAESYFNNAKGMWLSNPINTKWEVISRKAENTLEEILADIIKLDGKLGFFGGEERTLDNGNEIIIPKGAAAIFDLYKKYKNNEIPSAMEALEAMIKQAAISNAYKGHTWFNRRQNETSDVYNNIVAIQHRIFFEDGLNNSLAF</sequence>
<keyword evidence="3" id="KW-1185">Reference proteome</keyword>
<evidence type="ECO:0000313" key="1">
    <source>
        <dbReference type="EMBL" id="KTD77481.1"/>
    </source>
</evidence>
<organism evidence="2 4">
    <name type="scientific">Legionella steigerwaltii</name>
    <dbReference type="NCBI Taxonomy" id="460"/>
    <lineage>
        <taxon>Bacteria</taxon>
        <taxon>Pseudomonadati</taxon>
        <taxon>Pseudomonadota</taxon>
        <taxon>Gammaproteobacteria</taxon>
        <taxon>Legionellales</taxon>
        <taxon>Legionellaceae</taxon>
        <taxon>Legionella</taxon>
    </lineage>
</organism>
<evidence type="ECO:0000313" key="2">
    <source>
        <dbReference type="EMBL" id="STY22663.1"/>
    </source>
</evidence>
<dbReference type="Proteomes" id="UP000054820">
    <property type="component" value="Unassembled WGS sequence"/>
</dbReference>
<proteinExistence type="predicted"/>
<gene>
    <name evidence="1" type="ORF">Lstg_1838</name>
    <name evidence="2" type="ORF">NCTC11991_01252</name>
</gene>